<proteinExistence type="inferred from homology"/>
<organism evidence="9 10">
    <name type="scientific">Sphaerobacter thermophilus (strain ATCC 49802 / DSM 20745 / KCCM 41009 / NCIMB 13125 / S 6022)</name>
    <dbReference type="NCBI Taxonomy" id="479434"/>
    <lineage>
        <taxon>Bacteria</taxon>
        <taxon>Pseudomonadati</taxon>
        <taxon>Thermomicrobiota</taxon>
        <taxon>Thermomicrobia</taxon>
        <taxon>Sphaerobacterales</taxon>
        <taxon>Sphaerobacterineae</taxon>
        <taxon>Sphaerobacteraceae</taxon>
        <taxon>Sphaerobacter</taxon>
    </lineage>
</organism>
<evidence type="ECO:0000256" key="5">
    <source>
        <dbReference type="ARBA" id="ARBA00052703"/>
    </source>
</evidence>
<reference evidence="9 10" key="2">
    <citation type="journal article" date="2010" name="Stand. Genomic Sci.">
        <title>Complete genome sequence of Desulfohalobium retbaense type strain (HR(100)).</title>
        <authorList>
            <person name="Spring S."/>
            <person name="Nolan M."/>
            <person name="Lapidus A."/>
            <person name="Glavina Del Rio T."/>
            <person name="Copeland A."/>
            <person name="Tice H."/>
            <person name="Cheng J.F."/>
            <person name="Lucas S."/>
            <person name="Land M."/>
            <person name="Chen F."/>
            <person name="Bruce D."/>
            <person name="Goodwin L."/>
            <person name="Pitluck S."/>
            <person name="Ivanova N."/>
            <person name="Mavromatis K."/>
            <person name="Mikhailova N."/>
            <person name="Pati A."/>
            <person name="Chen A."/>
            <person name="Palaniappan K."/>
            <person name="Hauser L."/>
            <person name="Chang Y.J."/>
            <person name="Jeffries C.D."/>
            <person name="Munk C."/>
            <person name="Kiss H."/>
            <person name="Chain P."/>
            <person name="Han C."/>
            <person name="Brettin T."/>
            <person name="Detter J.C."/>
            <person name="Schuler E."/>
            <person name="Goker M."/>
            <person name="Rohde M."/>
            <person name="Bristow J."/>
            <person name="Eisen J.A."/>
            <person name="Markowitz V."/>
            <person name="Hugenholtz P."/>
            <person name="Kyrpides N.C."/>
            <person name="Klenk H.P."/>
        </authorList>
    </citation>
    <scope>NUCLEOTIDE SEQUENCE [LARGE SCALE GENOMIC DNA]</scope>
    <source>
        <strain evidence="10">ATCC 49802 / DSM 20745 / S 6022</strain>
    </source>
</reference>
<keyword evidence="3" id="KW-0520">NAD</keyword>
<dbReference type="FunFam" id="3.30.1780.10:FF:000002">
    <property type="entry name" value="Ornithine cyclodeaminase"/>
    <property type="match status" value="1"/>
</dbReference>
<dbReference type="GO" id="GO:0005737">
    <property type="term" value="C:cytoplasm"/>
    <property type="evidence" value="ECO:0007669"/>
    <property type="project" value="TreeGrafter"/>
</dbReference>
<dbReference type="Proteomes" id="UP000002027">
    <property type="component" value="Chromosome 1"/>
</dbReference>
<protein>
    <recommendedName>
        <fullName evidence="7">Delta(1)-pyrroline-2-carboxylate reductase</fullName>
        <ecNumber evidence="6">1.5.1.49</ecNumber>
    </recommendedName>
    <alternativeName>
        <fullName evidence="8">Proline ketimine reductase</fullName>
    </alternativeName>
</protein>
<evidence type="ECO:0000256" key="3">
    <source>
        <dbReference type="ARBA" id="ARBA00023027"/>
    </source>
</evidence>
<comment type="catalytic activity">
    <reaction evidence="4">
        <text>L-proline + NAD(+) = 1-pyrroline-2-carboxylate + NADH + H(+)</text>
        <dbReference type="Rhea" id="RHEA:20321"/>
        <dbReference type="ChEBI" id="CHEBI:15378"/>
        <dbReference type="ChEBI" id="CHEBI:39785"/>
        <dbReference type="ChEBI" id="CHEBI:57540"/>
        <dbReference type="ChEBI" id="CHEBI:57945"/>
        <dbReference type="ChEBI" id="CHEBI:60039"/>
        <dbReference type="EC" id="1.5.1.49"/>
    </reaction>
</comment>
<dbReference type="KEGG" id="sti:Sthe_1236"/>
<accession>D1C354</accession>
<dbReference type="RefSeq" id="WP_012871718.1">
    <property type="nucleotide sequence ID" value="NC_013523.1"/>
</dbReference>
<evidence type="ECO:0000256" key="6">
    <source>
        <dbReference type="ARBA" id="ARBA00067080"/>
    </source>
</evidence>
<dbReference type="eggNOG" id="COG2423">
    <property type="taxonomic scope" value="Bacteria"/>
</dbReference>
<dbReference type="HOGENOM" id="CLU_042088_2_1_0"/>
<name>D1C354_SPHTD</name>
<dbReference type="GO" id="GO:0016491">
    <property type="term" value="F:oxidoreductase activity"/>
    <property type="evidence" value="ECO:0007669"/>
    <property type="project" value="UniProtKB-KW"/>
</dbReference>
<dbReference type="Pfam" id="PF02423">
    <property type="entry name" value="OCD_Mu_crystall"/>
    <property type="match status" value="1"/>
</dbReference>
<comment type="similarity">
    <text evidence="1">Belongs to the ornithine cyclodeaminase/mu-crystallin family.</text>
</comment>
<dbReference type="Gene3D" id="3.40.50.720">
    <property type="entry name" value="NAD(P)-binding Rossmann-like Domain"/>
    <property type="match status" value="1"/>
</dbReference>
<dbReference type="GO" id="GO:0019752">
    <property type="term" value="P:carboxylic acid metabolic process"/>
    <property type="evidence" value="ECO:0007669"/>
    <property type="project" value="UniProtKB-ARBA"/>
</dbReference>
<reference evidence="10" key="1">
    <citation type="submission" date="2009-11" db="EMBL/GenBank/DDBJ databases">
        <title>The complete chromosome 1 of Sphaerobacter thermophilus DSM 20745.</title>
        <authorList>
            <person name="Lucas S."/>
            <person name="Copeland A."/>
            <person name="Lapidus A."/>
            <person name="Glavina del Rio T."/>
            <person name="Dalin E."/>
            <person name="Tice H."/>
            <person name="Bruce D."/>
            <person name="Goodwin L."/>
            <person name="Pitluck S."/>
            <person name="Kyrpides N."/>
            <person name="Mavromatis K."/>
            <person name="Ivanova N."/>
            <person name="Mikhailova N."/>
            <person name="LaButti K.M."/>
            <person name="Clum A."/>
            <person name="Sun H.I."/>
            <person name="Brettin T."/>
            <person name="Detter J.C."/>
            <person name="Han C."/>
            <person name="Larimer F."/>
            <person name="Land M."/>
            <person name="Hauser L."/>
            <person name="Markowitz V."/>
            <person name="Cheng J.F."/>
            <person name="Hugenholtz P."/>
            <person name="Woyke T."/>
            <person name="Wu D."/>
            <person name="Steenblock K."/>
            <person name="Schneider S."/>
            <person name="Pukall R."/>
            <person name="Goeker M."/>
            <person name="Klenk H.P."/>
            <person name="Eisen J.A."/>
        </authorList>
    </citation>
    <scope>NUCLEOTIDE SEQUENCE [LARGE SCALE GENOMIC DNA]</scope>
    <source>
        <strain evidence="10">ATCC 49802 / DSM 20745 / S 6022</strain>
    </source>
</reference>
<dbReference type="PANTHER" id="PTHR13812:SF19">
    <property type="entry name" value="KETIMINE REDUCTASE MU-CRYSTALLIN"/>
    <property type="match status" value="1"/>
</dbReference>
<dbReference type="PIRSF" id="PIRSF001439">
    <property type="entry name" value="CryM"/>
    <property type="match status" value="1"/>
</dbReference>
<keyword evidence="9" id="KW-0456">Lyase</keyword>
<dbReference type="OrthoDB" id="9792005at2"/>
<dbReference type="EMBL" id="CP001823">
    <property type="protein sequence ID" value="ACZ38671.1"/>
    <property type="molecule type" value="Genomic_DNA"/>
</dbReference>
<dbReference type="Gene3D" id="3.30.1780.10">
    <property type="entry name" value="ornithine cyclodeaminase, domain 1"/>
    <property type="match status" value="1"/>
</dbReference>
<dbReference type="STRING" id="479434.Sthe_1236"/>
<dbReference type="GO" id="GO:0016829">
    <property type="term" value="F:lyase activity"/>
    <property type="evidence" value="ECO:0007669"/>
    <property type="project" value="UniProtKB-KW"/>
</dbReference>
<evidence type="ECO:0000256" key="8">
    <source>
        <dbReference type="ARBA" id="ARBA00078572"/>
    </source>
</evidence>
<dbReference type="InterPro" id="IPR003462">
    <property type="entry name" value="ODC_Mu_crystall"/>
</dbReference>
<dbReference type="FunFam" id="3.40.50.720:FF:000311">
    <property type="entry name" value="Ornithine cyclodeaminase"/>
    <property type="match status" value="1"/>
</dbReference>
<evidence type="ECO:0000256" key="7">
    <source>
        <dbReference type="ARBA" id="ARBA00070669"/>
    </source>
</evidence>
<dbReference type="InParanoid" id="D1C354"/>
<dbReference type="SUPFAM" id="SSF51735">
    <property type="entry name" value="NAD(P)-binding Rossmann-fold domains"/>
    <property type="match status" value="1"/>
</dbReference>
<dbReference type="InterPro" id="IPR036291">
    <property type="entry name" value="NAD(P)-bd_dom_sf"/>
</dbReference>
<dbReference type="PANTHER" id="PTHR13812">
    <property type="entry name" value="KETIMINE REDUCTASE MU-CRYSTALLIN"/>
    <property type="match status" value="1"/>
</dbReference>
<evidence type="ECO:0000256" key="2">
    <source>
        <dbReference type="ARBA" id="ARBA00023002"/>
    </source>
</evidence>
<dbReference type="AlphaFoldDB" id="D1C354"/>
<keyword evidence="2" id="KW-0560">Oxidoreductase</keyword>
<evidence type="ECO:0000313" key="9">
    <source>
        <dbReference type="EMBL" id="ACZ38671.1"/>
    </source>
</evidence>
<evidence type="ECO:0000313" key="10">
    <source>
        <dbReference type="Proteomes" id="UP000002027"/>
    </source>
</evidence>
<keyword evidence="10" id="KW-1185">Reference proteome</keyword>
<dbReference type="EC" id="1.5.1.49" evidence="6"/>
<evidence type="ECO:0000256" key="1">
    <source>
        <dbReference type="ARBA" id="ARBA00008903"/>
    </source>
</evidence>
<evidence type="ECO:0000256" key="4">
    <source>
        <dbReference type="ARBA" id="ARBA00050354"/>
    </source>
</evidence>
<comment type="catalytic activity">
    <reaction evidence="5">
        <text>L-proline + NADP(+) = 1-pyrroline-2-carboxylate + NADPH + H(+)</text>
        <dbReference type="Rhea" id="RHEA:20317"/>
        <dbReference type="ChEBI" id="CHEBI:15378"/>
        <dbReference type="ChEBI" id="CHEBI:39785"/>
        <dbReference type="ChEBI" id="CHEBI:57783"/>
        <dbReference type="ChEBI" id="CHEBI:58349"/>
        <dbReference type="ChEBI" id="CHEBI:60039"/>
        <dbReference type="EC" id="1.5.1.49"/>
    </reaction>
</comment>
<gene>
    <name evidence="9" type="ordered locus">Sthe_1236</name>
</gene>
<sequence length="328" mass="34481">MLVLTAADVQELVPMGTAVDLMKQVFAELSAGRTESPLRTPLEVPEHEGVTLFMPAHVPSAEGLGVKIVSVFPRNPQRGKPTIHAVVLLTSTETGEPLALLDGTFITALRTGAVSGAATDLLARPDSRVLTVIGAGAQGVTQAWAVATVRPIERVNVFDVNADAAASFADRLRAYDPALAEKVVPVDDVHRAVAESDVICTATTARQPVFADADIRPGTHINAIGAFTPEMQEVPPETVARSYLVVDAVDAAMAEAGDLLKAIDAGLLSRDAVRVELGHVVNGSAERRSNPEQVTFFKSVGNAVQDVIVARYAVTAAEQSGRGQTITL</sequence>
<dbReference type="InterPro" id="IPR023401">
    <property type="entry name" value="ODC_N"/>
</dbReference>